<proteinExistence type="predicted"/>
<dbReference type="InterPro" id="IPR029063">
    <property type="entry name" value="SAM-dependent_MTases_sf"/>
</dbReference>
<dbReference type="Pfam" id="PF02585">
    <property type="entry name" value="PIG-L"/>
    <property type="match status" value="1"/>
</dbReference>
<dbReference type="SUPFAM" id="SSF102588">
    <property type="entry name" value="LmbE-like"/>
    <property type="match status" value="1"/>
</dbReference>
<dbReference type="GO" id="GO:0008168">
    <property type="term" value="F:methyltransferase activity"/>
    <property type="evidence" value="ECO:0007669"/>
    <property type="project" value="UniProtKB-KW"/>
</dbReference>
<organism evidence="2 3">
    <name type="scientific">Fulvimarina uroteuthidis</name>
    <dbReference type="NCBI Taxonomy" id="3098149"/>
    <lineage>
        <taxon>Bacteria</taxon>
        <taxon>Pseudomonadati</taxon>
        <taxon>Pseudomonadota</taxon>
        <taxon>Alphaproteobacteria</taxon>
        <taxon>Hyphomicrobiales</taxon>
        <taxon>Aurantimonadaceae</taxon>
        <taxon>Fulvimarina</taxon>
    </lineage>
</organism>
<dbReference type="CDD" id="cd02440">
    <property type="entry name" value="AdoMet_MTases"/>
    <property type="match status" value="1"/>
</dbReference>
<feature type="domain" description="Methyltransferase" evidence="1">
    <location>
        <begin position="295"/>
        <end position="388"/>
    </location>
</feature>
<dbReference type="RefSeq" id="WP_322185596.1">
    <property type="nucleotide sequence ID" value="NZ_JAXLPB010000001.1"/>
</dbReference>
<dbReference type="EMBL" id="JAXLPB010000001">
    <property type="protein sequence ID" value="MDY8108149.1"/>
    <property type="molecule type" value="Genomic_DNA"/>
</dbReference>
<dbReference type="EC" id="2.1.1.-" evidence="2"/>
<dbReference type="Pfam" id="PF13649">
    <property type="entry name" value="Methyltransf_25"/>
    <property type="match status" value="1"/>
</dbReference>
<dbReference type="InterPro" id="IPR003737">
    <property type="entry name" value="GlcNAc_PI_deacetylase-related"/>
</dbReference>
<evidence type="ECO:0000313" key="2">
    <source>
        <dbReference type="EMBL" id="MDY8108149.1"/>
    </source>
</evidence>
<gene>
    <name evidence="2" type="ORF">U0C82_03170</name>
</gene>
<name>A0ABU5HYD8_9HYPH</name>
<keyword evidence="2" id="KW-0489">Methyltransferase</keyword>
<protein>
    <submittedName>
        <fullName evidence="2">Bifunctional PIG-L family deacetylase/class I SAM-dependent methyltransferase</fullName>
        <ecNumber evidence="2">2.1.1.-</ecNumber>
        <ecNumber evidence="2">3.5.1.-</ecNumber>
    </submittedName>
</protein>
<dbReference type="InterPro" id="IPR024078">
    <property type="entry name" value="LmbE-like_dom_sf"/>
</dbReference>
<reference evidence="2 3" key="1">
    <citation type="submission" date="2023-12" db="EMBL/GenBank/DDBJ databases">
        <title>Description of Novel Strain Fulvimarina sp. 2208YS6-2-32 isolated from Uroteuthis (Photololigo) edulis.</title>
        <authorList>
            <person name="Park J.-S."/>
        </authorList>
    </citation>
    <scope>NUCLEOTIDE SEQUENCE [LARGE SCALE GENOMIC DNA]</scope>
    <source>
        <strain evidence="2 3">2208YS6-2-32</strain>
    </source>
</reference>
<dbReference type="SUPFAM" id="SSF53335">
    <property type="entry name" value="S-adenosyl-L-methionine-dependent methyltransferases"/>
    <property type="match status" value="1"/>
</dbReference>
<dbReference type="PANTHER" id="PTHR12993">
    <property type="entry name" value="N-ACETYLGLUCOSAMINYL-PHOSPHATIDYLINOSITOL DE-N-ACETYLASE-RELATED"/>
    <property type="match status" value="1"/>
</dbReference>
<evidence type="ECO:0000259" key="1">
    <source>
        <dbReference type="Pfam" id="PF13649"/>
    </source>
</evidence>
<dbReference type="GO" id="GO:0016787">
    <property type="term" value="F:hydrolase activity"/>
    <property type="evidence" value="ECO:0007669"/>
    <property type="project" value="UniProtKB-KW"/>
</dbReference>
<keyword evidence="2" id="KW-0378">Hydrolase</keyword>
<dbReference type="Proteomes" id="UP001294412">
    <property type="component" value="Unassembled WGS sequence"/>
</dbReference>
<dbReference type="Gene3D" id="3.40.50.150">
    <property type="entry name" value="Vaccinia Virus protein VP39"/>
    <property type="match status" value="1"/>
</dbReference>
<keyword evidence="3" id="KW-1185">Reference proteome</keyword>
<dbReference type="Gene3D" id="3.40.50.10320">
    <property type="entry name" value="LmbE-like"/>
    <property type="match status" value="1"/>
</dbReference>
<dbReference type="EC" id="3.5.1.-" evidence="2"/>
<evidence type="ECO:0000313" key="3">
    <source>
        <dbReference type="Proteomes" id="UP001294412"/>
    </source>
</evidence>
<comment type="caution">
    <text evidence="2">The sequence shown here is derived from an EMBL/GenBank/DDBJ whole genome shotgun (WGS) entry which is preliminary data.</text>
</comment>
<dbReference type="GO" id="GO:0032259">
    <property type="term" value="P:methylation"/>
    <property type="evidence" value="ECO:0007669"/>
    <property type="project" value="UniProtKB-KW"/>
</dbReference>
<dbReference type="PANTHER" id="PTHR12993:SF29">
    <property type="entry name" value="BLR3841 PROTEIN"/>
    <property type="match status" value="1"/>
</dbReference>
<accession>A0ABU5HYD8</accession>
<keyword evidence="2" id="KW-0808">Transferase</keyword>
<dbReference type="InterPro" id="IPR041698">
    <property type="entry name" value="Methyltransf_25"/>
</dbReference>
<sequence length="443" mass="47248">MSAGSWGEYRARCETAPVTHAARLIGDGGLVVLAPHPDDETFGASALFIEAGRSGRKVGIVALTDGEASHKGSKSVSRAELAAIRRAEQAAAVAALGVAHPEWLRLGLPDGGASRDARFASAAAAIASLCDRLGATALAAPHPDDPHPDHHAAGALAETVVALRPSLRLLLHPIWSPRLGSDAPYRSDRLLPFRVKTDVETKMKATACHRSQLGEIVTDDPDGFSLPDWFLKAQRAPAEIHGWAYRNGTLPDAAHFARLYADDGDPWHVRSSAYEANKRADNLDQLAGRSYRRGLDLACGEGHLAAALTTSGTVAEMVALDRDASIIARARSVHAGNDRLTFRTGSLPFELPDGPFDFAVVSEVLYFLDEDRIAALADALASRLSPGGDILLVSYLGPTDTPLSGRDAQDLFAACLGERVTPVTRRDRPGYRAELFRKGREAG</sequence>